<keyword evidence="3" id="KW-1185">Reference proteome</keyword>
<evidence type="ECO:0000256" key="1">
    <source>
        <dbReference type="ARBA" id="ARBA00009512"/>
    </source>
</evidence>
<dbReference type="GO" id="GO:0005737">
    <property type="term" value="C:cytoplasm"/>
    <property type="evidence" value="ECO:0007669"/>
    <property type="project" value="UniProtKB-ARBA"/>
</dbReference>
<dbReference type="InterPro" id="IPR014717">
    <property type="entry name" value="Transl_elong_EF1B/ribsomal_bS6"/>
</dbReference>
<dbReference type="Gene3D" id="3.30.70.60">
    <property type="match status" value="1"/>
</dbReference>
<dbReference type="Pfam" id="PF01250">
    <property type="entry name" value="Ribosomal_S6"/>
    <property type="match status" value="1"/>
</dbReference>
<name>I7MHS2_TETTS</name>
<dbReference type="PANTHER" id="PTHR21011">
    <property type="entry name" value="MITOCHONDRIAL 28S RIBOSOMAL PROTEIN S6"/>
    <property type="match status" value="1"/>
</dbReference>
<dbReference type="RefSeq" id="XP_001023464.1">
    <property type="nucleotide sequence ID" value="XM_001023464.3"/>
</dbReference>
<sequence length="141" mass="15945">MPLYELIVLARANTAKATTSLVSSVAQSILEKGGNVRNTTILGDRILNRTVKGNDDKKHLVGRYVQILYDGNPQMMGQIEKAARESNEGIRAKTFKIKDFYSDAQLFRRALKQTSPVYPSYLNDKSYLHQLKQIAKKTNKQ</sequence>
<dbReference type="PDB" id="6Z1P">
    <property type="method" value="EM"/>
    <property type="resolution" value="3.70 A"/>
    <property type="chains" value="Bg=1-141"/>
</dbReference>
<dbReference type="GO" id="GO:0006412">
    <property type="term" value="P:translation"/>
    <property type="evidence" value="ECO:0007669"/>
    <property type="project" value="InterPro"/>
</dbReference>
<dbReference type="OrthoDB" id="268530at2759"/>
<accession>I7MHS2</accession>
<dbReference type="HOGENOM" id="CLU_1829249_0_0_1"/>
<dbReference type="GO" id="GO:0003735">
    <property type="term" value="F:structural constituent of ribosome"/>
    <property type="evidence" value="ECO:0007669"/>
    <property type="project" value="InterPro"/>
</dbReference>
<evidence type="ECO:0007829" key="4">
    <source>
        <dbReference type="PDB" id="6Z1P"/>
    </source>
</evidence>
<dbReference type="KEGG" id="tet:TTHERM_00535550"/>
<organism evidence="2 3">
    <name type="scientific">Tetrahymena thermophila (strain SB210)</name>
    <dbReference type="NCBI Taxonomy" id="312017"/>
    <lineage>
        <taxon>Eukaryota</taxon>
        <taxon>Sar</taxon>
        <taxon>Alveolata</taxon>
        <taxon>Ciliophora</taxon>
        <taxon>Intramacronucleata</taxon>
        <taxon>Oligohymenophorea</taxon>
        <taxon>Hymenostomatida</taxon>
        <taxon>Tetrahymenina</taxon>
        <taxon>Tetrahymenidae</taxon>
        <taxon>Tetrahymena</taxon>
    </lineage>
</organism>
<keyword evidence="2" id="KW-0689">Ribosomal protein</keyword>
<dbReference type="EMBL" id="GG662495">
    <property type="protein sequence ID" value="EAS03219.1"/>
    <property type="molecule type" value="Genomic_DNA"/>
</dbReference>
<proteinExistence type="evidence at protein level"/>
<dbReference type="STRING" id="312017.I7MHS2"/>
<dbReference type="PANTHER" id="PTHR21011:SF1">
    <property type="entry name" value="SMALL RIBOSOMAL SUBUNIT PROTEIN BS6M"/>
    <property type="match status" value="1"/>
</dbReference>
<dbReference type="GO" id="GO:0070181">
    <property type="term" value="F:small ribosomal subunit rRNA binding"/>
    <property type="evidence" value="ECO:0007669"/>
    <property type="project" value="TreeGrafter"/>
</dbReference>
<dbReference type="SUPFAM" id="SSF54995">
    <property type="entry name" value="Ribosomal protein S6"/>
    <property type="match status" value="1"/>
</dbReference>
<reference evidence="3" key="1">
    <citation type="journal article" date="2006" name="PLoS Biol.">
        <title>Macronuclear genome sequence of the ciliate Tetrahymena thermophila, a model eukaryote.</title>
        <authorList>
            <person name="Eisen J.A."/>
            <person name="Coyne R.S."/>
            <person name="Wu M."/>
            <person name="Wu D."/>
            <person name="Thiagarajan M."/>
            <person name="Wortman J.R."/>
            <person name="Badger J.H."/>
            <person name="Ren Q."/>
            <person name="Amedeo P."/>
            <person name="Jones K.M."/>
            <person name="Tallon L.J."/>
            <person name="Delcher A.L."/>
            <person name="Salzberg S.L."/>
            <person name="Silva J.C."/>
            <person name="Haas B.J."/>
            <person name="Majoros W.H."/>
            <person name="Farzad M."/>
            <person name="Carlton J.M."/>
            <person name="Smith R.K. Jr."/>
            <person name="Garg J."/>
            <person name="Pearlman R.E."/>
            <person name="Karrer K.M."/>
            <person name="Sun L."/>
            <person name="Manning G."/>
            <person name="Elde N.C."/>
            <person name="Turkewitz A.P."/>
            <person name="Asai D.J."/>
            <person name="Wilkes D.E."/>
            <person name="Wang Y."/>
            <person name="Cai H."/>
            <person name="Collins K."/>
            <person name="Stewart B.A."/>
            <person name="Lee S.R."/>
            <person name="Wilamowska K."/>
            <person name="Weinberg Z."/>
            <person name="Ruzzo W.L."/>
            <person name="Wloga D."/>
            <person name="Gaertig J."/>
            <person name="Frankel J."/>
            <person name="Tsao C.-C."/>
            <person name="Gorovsky M.A."/>
            <person name="Keeling P.J."/>
            <person name="Waller R.F."/>
            <person name="Patron N.J."/>
            <person name="Cherry J.M."/>
            <person name="Stover N.A."/>
            <person name="Krieger C.J."/>
            <person name="del Toro C."/>
            <person name="Ryder H.F."/>
            <person name="Williamson S.C."/>
            <person name="Barbeau R.A."/>
            <person name="Hamilton E.P."/>
            <person name="Orias E."/>
        </authorList>
    </citation>
    <scope>NUCLEOTIDE SEQUENCE [LARGE SCALE GENOMIC DNA]</scope>
    <source>
        <strain evidence="3">SB210</strain>
    </source>
</reference>
<dbReference type="InParanoid" id="I7MHS2"/>
<protein>
    <submittedName>
        <fullName evidence="2">Ribosomal protein S6</fullName>
    </submittedName>
</protein>
<gene>
    <name evidence="2" type="ORF">TTHERM_00535550</name>
</gene>
<dbReference type="OMA" id="ECKTQVE"/>
<comment type="similarity">
    <text evidence="1">Belongs to the bacterial ribosomal protein bS6 family.</text>
</comment>
<dbReference type="Proteomes" id="UP000009168">
    <property type="component" value="Unassembled WGS sequence"/>
</dbReference>
<keyword evidence="4" id="KW-0002">3D-structure</keyword>
<dbReference type="GO" id="GO:0005840">
    <property type="term" value="C:ribosome"/>
    <property type="evidence" value="ECO:0007669"/>
    <property type="project" value="UniProtKB-KW"/>
</dbReference>
<evidence type="ECO:0000313" key="3">
    <source>
        <dbReference type="Proteomes" id="UP000009168"/>
    </source>
</evidence>
<dbReference type="EMDB" id="EMD-11032"/>
<evidence type="ECO:0000313" key="2">
    <source>
        <dbReference type="EMBL" id="EAS03219.1"/>
    </source>
</evidence>
<dbReference type="InterPro" id="IPR035980">
    <property type="entry name" value="Ribosomal_bS6_sf"/>
</dbReference>
<dbReference type="CDD" id="cd15465">
    <property type="entry name" value="bS6_mito"/>
    <property type="match status" value="1"/>
</dbReference>
<dbReference type="GeneID" id="7826559"/>
<keyword evidence="2" id="KW-0687">Ribonucleoprotein</keyword>
<dbReference type="AlphaFoldDB" id="I7MHS2"/>
<reference evidence="4" key="2">
    <citation type="journal article" date="2020" name="Elife">
        <title>Ciliate mitoribosome illuminates evolutionary steps of mitochondrial translation.</title>
        <authorList>
            <person name="Tobiasson V."/>
            <person name="Amunts A."/>
        </authorList>
    </citation>
    <scope>STRUCTURE BY ELECTRON MICROSCOPY (3.70 ANGSTROMS)</scope>
</reference>
<dbReference type="eggNOG" id="ENOG502SVU4">
    <property type="taxonomic scope" value="Eukaryota"/>
</dbReference>
<dbReference type="InterPro" id="IPR000529">
    <property type="entry name" value="Ribosomal_bS6"/>
</dbReference>